<comment type="caution">
    <text evidence="3">The sequence shown here is derived from an EMBL/GenBank/DDBJ whole genome shotgun (WGS) entry which is preliminary data.</text>
</comment>
<feature type="domain" description="CoA carboxyltransferase C-terminal" evidence="2">
    <location>
        <begin position="277"/>
        <end position="529"/>
    </location>
</feature>
<dbReference type="InterPro" id="IPR051047">
    <property type="entry name" value="AccD/PCCB"/>
</dbReference>
<organism evidence="3 4">
    <name type="scientific">Ottowia thiooxydans</name>
    <dbReference type="NCBI Taxonomy" id="219182"/>
    <lineage>
        <taxon>Bacteria</taxon>
        <taxon>Pseudomonadati</taxon>
        <taxon>Pseudomonadota</taxon>
        <taxon>Betaproteobacteria</taxon>
        <taxon>Burkholderiales</taxon>
        <taxon>Comamonadaceae</taxon>
        <taxon>Ottowia</taxon>
    </lineage>
</organism>
<reference evidence="3 4" key="1">
    <citation type="submission" date="2024-06" db="EMBL/GenBank/DDBJ databases">
        <title>Sorghum-associated microbial communities from plants grown in Nebraska, USA.</title>
        <authorList>
            <person name="Schachtman D."/>
        </authorList>
    </citation>
    <scope>NUCLEOTIDE SEQUENCE [LARGE SCALE GENOMIC DNA]</scope>
    <source>
        <strain evidence="3 4">2709</strain>
    </source>
</reference>
<dbReference type="InterPro" id="IPR011763">
    <property type="entry name" value="COA_CT_C"/>
</dbReference>
<dbReference type="PROSITE" id="PS50989">
    <property type="entry name" value="COA_CT_CTER"/>
    <property type="match status" value="1"/>
</dbReference>
<gene>
    <name evidence="3" type="ORF">ABIE13_003392</name>
</gene>
<dbReference type="Pfam" id="PF01039">
    <property type="entry name" value="Carboxyl_trans"/>
    <property type="match status" value="1"/>
</dbReference>
<dbReference type="PANTHER" id="PTHR43842:SF2">
    <property type="entry name" value="PROPIONYL-COA CARBOXYLASE BETA CHAIN, MITOCHONDRIAL"/>
    <property type="match status" value="1"/>
</dbReference>
<evidence type="ECO:0000313" key="3">
    <source>
        <dbReference type="EMBL" id="MET4578276.1"/>
    </source>
</evidence>
<dbReference type="RefSeq" id="WP_354445372.1">
    <property type="nucleotide sequence ID" value="NZ_JBEPSH010000006.1"/>
</dbReference>
<feature type="domain" description="CoA carboxyltransferase N-terminal" evidence="1">
    <location>
        <begin position="12"/>
        <end position="270"/>
    </location>
</feature>
<dbReference type="InterPro" id="IPR011762">
    <property type="entry name" value="COA_CT_N"/>
</dbReference>
<proteinExistence type="predicted"/>
<dbReference type="PANTHER" id="PTHR43842">
    <property type="entry name" value="PROPIONYL-COA CARBOXYLASE BETA CHAIN"/>
    <property type="match status" value="1"/>
</dbReference>
<dbReference type="SUPFAM" id="SSF52096">
    <property type="entry name" value="ClpP/crotonase"/>
    <property type="match status" value="2"/>
</dbReference>
<name>A0ABV2QB61_9BURK</name>
<dbReference type="Gene3D" id="3.90.226.10">
    <property type="entry name" value="2-enoyl-CoA Hydratase, Chain A, domain 1"/>
    <property type="match status" value="2"/>
</dbReference>
<keyword evidence="4" id="KW-1185">Reference proteome</keyword>
<sequence>MSTKQDNRTPDLPGPIAELDVRRAAAMQMGGSEGVAKQASLGKLTARERIDRLLDPDSFAEMGTLAGKGTYDKSGSFLSFSPANSVMGTGSIQQRRVVISADDFTIRGGSSESTVSDKWIYAERYAHQMRLPIVRLVESAGGSVKILEQNQSTKIPGYPNWPWMPLLAQAPVVGVALGACAGLGAIKVSMSHFSVMVRGMAQLFAGGPPVVKRGIGEDIHKEALGGAEVHTRMSGVVTNAADSEEDAFDQVRRFLSFMPGNVWSVPARVQANDEPRRADASLDDAIPLDTRKIFDVRRILKSVFDTGSLFELGRSFGGSTVTMLGRLDGFAVGILANDPRVMGGALTAQAARKLERFVDLCDTFHLPIVNFVDQPGVMFGSDAEKAGTLGAAISAVSAIEQSQVPWCAIILRRSFGVGGQMHGPQHGPDGYALLHRFAWPTARWGSIPIEGGVAAAYKRELDESENTEQRQAELEAYYQQLSSPFRTAERFGVIDIIKPRETRTILSGWIQDAHGVTLGQTGIRTRTFR</sequence>
<dbReference type="InterPro" id="IPR034733">
    <property type="entry name" value="AcCoA_carboxyl_beta"/>
</dbReference>
<evidence type="ECO:0000313" key="4">
    <source>
        <dbReference type="Proteomes" id="UP001549320"/>
    </source>
</evidence>
<evidence type="ECO:0000259" key="1">
    <source>
        <dbReference type="PROSITE" id="PS50980"/>
    </source>
</evidence>
<dbReference type="PROSITE" id="PS50980">
    <property type="entry name" value="COA_CT_NTER"/>
    <property type="match status" value="1"/>
</dbReference>
<dbReference type="Proteomes" id="UP001549320">
    <property type="component" value="Unassembled WGS sequence"/>
</dbReference>
<protein>
    <submittedName>
        <fullName evidence="3">Acetyl-CoA carboxylase carboxyltransferase component</fullName>
    </submittedName>
</protein>
<dbReference type="EMBL" id="JBEPSH010000006">
    <property type="protein sequence ID" value="MET4578276.1"/>
    <property type="molecule type" value="Genomic_DNA"/>
</dbReference>
<dbReference type="InterPro" id="IPR029045">
    <property type="entry name" value="ClpP/crotonase-like_dom_sf"/>
</dbReference>
<evidence type="ECO:0000259" key="2">
    <source>
        <dbReference type="PROSITE" id="PS50989"/>
    </source>
</evidence>
<accession>A0ABV2QB61</accession>